<comment type="caution">
    <text evidence="2">The sequence shown here is derived from an EMBL/GenBank/DDBJ whole genome shotgun (WGS) entry which is preliminary data.</text>
</comment>
<accession>A0ABW8LHA8</accession>
<proteinExistence type="predicted"/>
<organism evidence="2 3">
    <name type="scientific">Streptomyces milbemycinicus</name>
    <dbReference type="NCBI Taxonomy" id="476552"/>
    <lineage>
        <taxon>Bacteria</taxon>
        <taxon>Bacillati</taxon>
        <taxon>Actinomycetota</taxon>
        <taxon>Actinomycetes</taxon>
        <taxon>Kitasatosporales</taxon>
        <taxon>Streptomycetaceae</taxon>
        <taxon>Streptomyces</taxon>
    </lineage>
</organism>
<name>A0ABW8LHA8_9ACTN</name>
<dbReference type="RefSeq" id="WP_358632985.1">
    <property type="nucleotide sequence ID" value="NZ_JBFACG010000003.1"/>
</dbReference>
<evidence type="ECO:0000259" key="1">
    <source>
        <dbReference type="Pfam" id="PF04149"/>
    </source>
</evidence>
<dbReference type="Pfam" id="PF04149">
    <property type="entry name" value="DUF397"/>
    <property type="match status" value="1"/>
</dbReference>
<evidence type="ECO:0000313" key="3">
    <source>
        <dbReference type="Proteomes" id="UP001620295"/>
    </source>
</evidence>
<dbReference type="EMBL" id="JBJDQH010000002">
    <property type="protein sequence ID" value="MFK4264390.1"/>
    <property type="molecule type" value="Genomic_DNA"/>
</dbReference>
<sequence>MTKPITWQKSSFSGHGEADNCVELAVIDSKVWLRESDTPAAAIRTTPAQLGTFIRTAKTGALDHLGSSCYGAS</sequence>
<protein>
    <submittedName>
        <fullName evidence="2">DUF397 domain-containing protein</fullName>
    </submittedName>
</protein>
<feature type="domain" description="DUF397" evidence="1">
    <location>
        <begin position="6"/>
        <end position="58"/>
    </location>
</feature>
<dbReference type="InterPro" id="IPR007278">
    <property type="entry name" value="DUF397"/>
</dbReference>
<keyword evidence="3" id="KW-1185">Reference proteome</keyword>
<evidence type="ECO:0000313" key="2">
    <source>
        <dbReference type="EMBL" id="MFK4264390.1"/>
    </source>
</evidence>
<gene>
    <name evidence="2" type="ORF">ACI2L5_05560</name>
</gene>
<dbReference type="Proteomes" id="UP001620295">
    <property type="component" value="Unassembled WGS sequence"/>
</dbReference>
<reference evidence="2 3" key="1">
    <citation type="submission" date="2024-11" db="EMBL/GenBank/DDBJ databases">
        <title>The Natural Products Discovery Center: Release of the First 8490 Sequenced Strains for Exploring Actinobacteria Biosynthetic Diversity.</title>
        <authorList>
            <person name="Kalkreuter E."/>
            <person name="Kautsar S.A."/>
            <person name="Yang D."/>
            <person name="Bader C.D."/>
            <person name="Teijaro C.N."/>
            <person name="Fluegel L."/>
            <person name="Davis C.M."/>
            <person name="Simpson J.R."/>
            <person name="Lauterbach L."/>
            <person name="Steele A.D."/>
            <person name="Gui C."/>
            <person name="Meng S."/>
            <person name="Li G."/>
            <person name="Viehrig K."/>
            <person name="Ye F."/>
            <person name="Su P."/>
            <person name="Kiefer A.F."/>
            <person name="Nichols A."/>
            <person name="Cepeda A.J."/>
            <person name="Yan W."/>
            <person name="Fan B."/>
            <person name="Jiang Y."/>
            <person name="Adhikari A."/>
            <person name="Zheng C.-J."/>
            <person name="Schuster L."/>
            <person name="Cowan T.M."/>
            <person name="Smanski M.J."/>
            <person name="Chevrette M.G."/>
            <person name="De Carvalho L.P.S."/>
            <person name="Shen B."/>
        </authorList>
    </citation>
    <scope>NUCLEOTIDE SEQUENCE [LARGE SCALE GENOMIC DNA]</scope>
    <source>
        <strain evidence="2 3">NPDC020863</strain>
    </source>
</reference>